<reference evidence="17" key="1">
    <citation type="submission" date="2022-01" db="EMBL/GenBank/DDBJ databases">
        <authorList>
            <person name="King R."/>
        </authorList>
    </citation>
    <scope>NUCLEOTIDE SEQUENCE</scope>
</reference>
<organism evidence="17 18">
    <name type="scientific">Nezara viridula</name>
    <name type="common">Southern green stink bug</name>
    <name type="synonym">Cimex viridulus</name>
    <dbReference type="NCBI Taxonomy" id="85310"/>
    <lineage>
        <taxon>Eukaryota</taxon>
        <taxon>Metazoa</taxon>
        <taxon>Ecdysozoa</taxon>
        <taxon>Arthropoda</taxon>
        <taxon>Hexapoda</taxon>
        <taxon>Insecta</taxon>
        <taxon>Pterygota</taxon>
        <taxon>Neoptera</taxon>
        <taxon>Paraneoptera</taxon>
        <taxon>Hemiptera</taxon>
        <taxon>Heteroptera</taxon>
        <taxon>Panheteroptera</taxon>
        <taxon>Pentatomomorpha</taxon>
        <taxon>Pentatomoidea</taxon>
        <taxon>Pentatomidae</taxon>
        <taxon>Pentatominae</taxon>
        <taxon>Nezara</taxon>
    </lineage>
</organism>
<keyword evidence="4" id="KW-0964">Secreted</keyword>
<dbReference type="GO" id="GO:0004181">
    <property type="term" value="F:metallocarboxypeptidase activity"/>
    <property type="evidence" value="ECO:0007669"/>
    <property type="project" value="InterPro"/>
</dbReference>
<evidence type="ECO:0000313" key="18">
    <source>
        <dbReference type="Proteomes" id="UP001152798"/>
    </source>
</evidence>
<evidence type="ECO:0000259" key="16">
    <source>
        <dbReference type="PROSITE" id="PS52035"/>
    </source>
</evidence>
<accession>A0A9P0MRF5</accession>
<evidence type="ECO:0000256" key="15">
    <source>
        <dbReference type="SAM" id="SignalP"/>
    </source>
</evidence>
<keyword evidence="12" id="KW-1015">Disulfide bond</keyword>
<dbReference type="InterPro" id="IPR003146">
    <property type="entry name" value="M14A_act_pep"/>
</dbReference>
<dbReference type="SUPFAM" id="SSF54897">
    <property type="entry name" value="Protease propeptides/inhibitors"/>
    <property type="match status" value="1"/>
</dbReference>
<protein>
    <recommendedName>
        <fullName evidence="16">Peptidase M14 domain-containing protein</fullName>
    </recommendedName>
</protein>
<dbReference type="PANTHER" id="PTHR11705:SF91">
    <property type="entry name" value="FI01817P-RELATED"/>
    <property type="match status" value="1"/>
</dbReference>
<feature type="domain" description="Peptidase M14" evidence="16">
    <location>
        <begin position="111"/>
        <end position="403"/>
    </location>
</feature>
<keyword evidence="11" id="KW-0482">Metalloprotease</keyword>
<dbReference type="InterPro" id="IPR000834">
    <property type="entry name" value="Peptidase_M14"/>
</dbReference>
<feature type="signal peptide" evidence="15">
    <location>
        <begin position="1"/>
        <end position="18"/>
    </location>
</feature>
<evidence type="ECO:0000256" key="14">
    <source>
        <dbReference type="PROSITE-ProRule" id="PRU01379"/>
    </source>
</evidence>
<evidence type="ECO:0000256" key="4">
    <source>
        <dbReference type="ARBA" id="ARBA00022525"/>
    </source>
</evidence>
<evidence type="ECO:0000256" key="7">
    <source>
        <dbReference type="ARBA" id="ARBA00022723"/>
    </source>
</evidence>
<dbReference type="SUPFAM" id="SSF53187">
    <property type="entry name" value="Zn-dependent exopeptidases"/>
    <property type="match status" value="1"/>
</dbReference>
<evidence type="ECO:0000256" key="9">
    <source>
        <dbReference type="ARBA" id="ARBA00022801"/>
    </source>
</evidence>
<dbReference type="InterPro" id="IPR057246">
    <property type="entry name" value="CARBOXYPEPT_ZN_1"/>
</dbReference>
<dbReference type="Pfam" id="PF02244">
    <property type="entry name" value="Propep_M14"/>
    <property type="match status" value="1"/>
</dbReference>
<feature type="chain" id="PRO_5040285037" description="Peptidase M14 domain-containing protein" evidence="15">
    <location>
        <begin position="19"/>
        <end position="408"/>
    </location>
</feature>
<dbReference type="GO" id="GO:0006508">
    <property type="term" value="P:proteolysis"/>
    <property type="evidence" value="ECO:0007669"/>
    <property type="project" value="UniProtKB-KW"/>
</dbReference>
<keyword evidence="10" id="KW-0862">Zinc</keyword>
<keyword evidence="8 15" id="KW-0732">Signal</keyword>
<dbReference type="CDD" id="cd03860">
    <property type="entry name" value="M14_CP_A-B_like"/>
    <property type="match status" value="1"/>
</dbReference>
<dbReference type="Pfam" id="PF00246">
    <property type="entry name" value="Peptidase_M14"/>
    <property type="match status" value="1"/>
</dbReference>
<dbReference type="FunFam" id="3.40.630.10:FF:000040">
    <property type="entry name" value="zinc carboxypeptidase"/>
    <property type="match status" value="1"/>
</dbReference>
<keyword evidence="7" id="KW-0479">Metal-binding</keyword>
<evidence type="ECO:0000256" key="2">
    <source>
        <dbReference type="ARBA" id="ARBA00004613"/>
    </source>
</evidence>
<dbReference type="EMBL" id="OV725081">
    <property type="protein sequence ID" value="CAH1402249.1"/>
    <property type="molecule type" value="Genomic_DNA"/>
</dbReference>
<proteinExistence type="inferred from homology"/>
<dbReference type="InterPro" id="IPR057247">
    <property type="entry name" value="CARBOXYPEPT_ZN_2"/>
</dbReference>
<dbReference type="SMART" id="SM00631">
    <property type="entry name" value="Zn_pept"/>
    <property type="match status" value="1"/>
</dbReference>
<evidence type="ECO:0000256" key="13">
    <source>
        <dbReference type="ARBA" id="ARBA00057299"/>
    </source>
</evidence>
<dbReference type="Proteomes" id="UP001152798">
    <property type="component" value="Chromosome 5"/>
</dbReference>
<gene>
    <name evidence="17" type="ORF">NEZAVI_LOCUS11112</name>
</gene>
<keyword evidence="18" id="KW-1185">Reference proteome</keyword>
<dbReference type="PROSITE" id="PS00133">
    <property type="entry name" value="CARBOXYPEPT_ZN_2"/>
    <property type="match status" value="1"/>
</dbReference>
<comment type="cofactor">
    <cofactor evidence="1">
        <name>Zn(2+)</name>
        <dbReference type="ChEBI" id="CHEBI:29105"/>
    </cofactor>
</comment>
<evidence type="ECO:0000256" key="11">
    <source>
        <dbReference type="ARBA" id="ARBA00023049"/>
    </source>
</evidence>
<keyword evidence="5" id="KW-0121">Carboxypeptidase</keyword>
<name>A0A9P0MRF5_NEZVI</name>
<dbReference type="PANTHER" id="PTHR11705">
    <property type="entry name" value="PROTEASE FAMILY M14 CARBOXYPEPTIDASE A,B"/>
    <property type="match status" value="1"/>
</dbReference>
<evidence type="ECO:0000313" key="17">
    <source>
        <dbReference type="EMBL" id="CAH1402249.1"/>
    </source>
</evidence>
<dbReference type="PROSITE" id="PS52035">
    <property type="entry name" value="PEPTIDASE_M14"/>
    <property type="match status" value="1"/>
</dbReference>
<dbReference type="InterPro" id="IPR036990">
    <property type="entry name" value="M14A-like_propep"/>
</dbReference>
<evidence type="ECO:0000256" key="12">
    <source>
        <dbReference type="ARBA" id="ARBA00023157"/>
    </source>
</evidence>
<evidence type="ECO:0000256" key="5">
    <source>
        <dbReference type="ARBA" id="ARBA00022645"/>
    </source>
</evidence>
<dbReference type="PROSITE" id="PS00132">
    <property type="entry name" value="CARBOXYPEPT_ZN_1"/>
    <property type="match status" value="1"/>
</dbReference>
<evidence type="ECO:0000256" key="8">
    <source>
        <dbReference type="ARBA" id="ARBA00022729"/>
    </source>
</evidence>
<dbReference type="OrthoDB" id="3626597at2759"/>
<sequence length="408" mass="46609">MAWKEVSVLVLLVCLASAKTRFDGSEVLSVFHEDLNQLRELAHKARLDVWSQNHTNTELLVPRRKLGSVKRYLNRKKLPYSVLINDVQKLIDKEQFSIQMRRGRAGFNLDNYHRLGEIYNWMDYLSKKYPQLVSVETIGYSYERRPIKVAKISSGKPGAKAVFIDGGIHAREWVSTATVVYILNELVENRSRLPSYMANLDFYILPVFNPDGYEYTHTTNRLWRKNRSKNSGRCIGTDLNRNFDAHFGGEGTSDYSCDETYRGPQAFSEPETKAVSKYILGLKQKLSAYIAFHSYSQLILLPYAYGYKAYPKDYKELEMIGKNAALAIRKSDGEVYNVGTPGDVLYPAAGGAYDWVKETVGVKYTFTYELRDTGLHGFILPARLIRPTAREAFEGVKVMVEAAVRRKK</sequence>
<dbReference type="GO" id="GO:0008270">
    <property type="term" value="F:zinc ion binding"/>
    <property type="evidence" value="ECO:0007669"/>
    <property type="project" value="InterPro"/>
</dbReference>
<keyword evidence="6" id="KW-0645">Protease</keyword>
<dbReference type="AlphaFoldDB" id="A0A9P0MRF5"/>
<comment type="function">
    <text evidence="13">Involved in the digestion of the blood meal.</text>
</comment>
<evidence type="ECO:0000256" key="10">
    <source>
        <dbReference type="ARBA" id="ARBA00022833"/>
    </source>
</evidence>
<dbReference type="PRINTS" id="PR00765">
    <property type="entry name" value="CRBOXYPTASEA"/>
</dbReference>
<comment type="subcellular location">
    <subcellularLocation>
        <location evidence="2">Secreted</location>
    </subcellularLocation>
</comment>
<evidence type="ECO:0000256" key="3">
    <source>
        <dbReference type="ARBA" id="ARBA00005988"/>
    </source>
</evidence>
<dbReference type="Gene3D" id="3.40.630.10">
    <property type="entry name" value="Zn peptidases"/>
    <property type="match status" value="1"/>
</dbReference>
<comment type="similarity">
    <text evidence="3 14">Belongs to the peptidase M14 family.</text>
</comment>
<evidence type="ECO:0000256" key="1">
    <source>
        <dbReference type="ARBA" id="ARBA00001947"/>
    </source>
</evidence>
<feature type="active site" description="Proton donor/acceptor" evidence="14">
    <location>
        <position position="369"/>
    </location>
</feature>
<keyword evidence="9" id="KW-0378">Hydrolase</keyword>
<dbReference type="GO" id="GO:0005615">
    <property type="term" value="C:extracellular space"/>
    <property type="evidence" value="ECO:0007669"/>
    <property type="project" value="TreeGrafter"/>
</dbReference>
<dbReference type="Gene3D" id="3.30.70.340">
    <property type="entry name" value="Metallocarboxypeptidase-like"/>
    <property type="match status" value="1"/>
</dbReference>
<evidence type="ECO:0000256" key="6">
    <source>
        <dbReference type="ARBA" id="ARBA00022670"/>
    </source>
</evidence>